<keyword evidence="13" id="KW-1185">Reference proteome</keyword>
<dbReference type="Proteomes" id="UP000697127">
    <property type="component" value="Unassembled WGS sequence"/>
</dbReference>
<evidence type="ECO:0000256" key="1">
    <source>
        <dbReference type="ARBA" id="ARBA00004286"/>
    </source>
</evidence>
<name>A0A9P6WQF3_9ASCO</name>
<evidence type="ECO:0000256" key="3">
    <source>
        <dbReference type="ARBA" id="ARBA00009471"/>
    </source>
</evidence>
<dbReference type="PANTHER" id="PTHR13108">
    <property type="entry name" value="CONDENSIN COMPLEX SUBUNIT 2"/>
    <property type="match status" value="1"/>
</dbReference>
<reference evidence="12" key="1">
    <citation type="submission" date="2020-11" db="EMBL/GenBank/DDBJ databases">
        <title>Kefir isolates.</title>
        <authorList>
            <person name="Marcisauskas S."/>
            <person name="Kim Y."/>
            <person name="Blasche S."/>
        </authorList>
    </citation>
    <scope>NUCLEOTIDE SEQUENCE</scope>
    <source>
        <strain evidence="12">Olga-1</strain>
    </source>
</reference>
<feature type="compositionally biased region" description="Basic residues" evidence="11">
    <location>
        <begin position="163"/>
        <end position="182"/>
    </location>
</feature>
<dbReference type="AlphaFoldDB" id="A0A9P6WQF3"/>
<dbReference type="Pfam" id="PF05786">
    <property type="entry name" value="Cnd2"/>
    <property type="match status" value="1"/>
</dbReference>
<feature type="compositionally biased region" description="Polar residues" evidence="11">
    <location>
        <begin position="738"/>
        <end position="758"/>
    </location>
</feature>
<comment type="caution">
    <text evidence="12">The sequence shown here is derived from an EMBL/GenBank/DDBJ whole genome shotgun (WGS) entry which is preliminary data.</text>
</comment>
<dbReference type="GO" id="GO:0005737">
    <property type="term" value="C:cytoplasm"/>
    <property type="evidence" value="ECO:0007669"/>
    <property type="project" value="UniProtKB-SubCell"/>
</dbReference>
<dbReference type="GO" id="GO:0003682">
    <property type="term" value="F:chromatin binding"/>
    <property type="evidence" value="ECO:0007669"/>
    <property type="project" value="TreeGrafter"/>
</dbReference>
<gene>
    <name evidence="12" type="ORF">C6P40_004446</name>
</gene>
<feature type="region of interest" description="Disordered" evidence="11">
    <location>
        <begin position="694"/>
        <end position="758"/>
    </location>
</feature>
<evidence type="ECO:0000256" key="2">
    <source>
        <dbReference type="ARBA" id="ARBA00004496"/>
    </source>
</evidence>
<evidence type="ECO:0000256" key="11">
    <source>
        <dbReference type="SAM" id="MobiDB-lite"/>
    </source>
</evidence>
<proteinExistence type="inferred from homology"/>
<evidence type="ECO:0000256" key="6">
    <source>
        <dbReference type="ARBA" id="ARBA00022490"/>
    </source>
</evidence>
<keyword evidence="8" id="KW-0498">Mitosis</keyword>
<comment type="similarity">
    <text evidence="3">Belongs to the CND2 (condensin subunit 2) family.</text>
</comment>
<evidence type="ECO:0000256" key="8">
    <source>
        <dbReference type="ARBA" id="ARBA00022776"/>
    </source>
</evidence>
<dbReference type="EMBL" id="PUHW01000006">
    <property type="protein sequence ID" value="KAG0691195.1"/>
    <property type="molecule type" value="Genomic_DNA"/>
</dbReference>
<evidence type="ECO:0000313" key="12">
    <source>
        <dbReference type="EMBL" id="KAG0691195.1"/>
    </source>
</evidence>
<organism evidence="12 13">
    <name type="scientific">Pichia californica</name>
    <dbReference type="NCBI Taxonomy" id="460514"/>
    <lineage>
        <taxon>Eukaryota</taxon>
        <taxon>Fungi</taxon>
        <taxon>Dikarya</taxon>
        <taxon>Ascomycota</taxon>
        <taxon>Saccharomycotina</taxon>
        <taxon>Pichiomycetes</taxon>
        <taxon>Pichiales</taxon>
        <taxon>Pichiaceae</taxon>
        <taxon>Pichia</taxon>
    </lineage>
</organism>
<keyword evidence="5" id="KW-0158">Chromosome</keyword>
<dbReference type="GO" id="GO:0000796">
    <property type="term" value="C:condensin complex"/>
    <property type="evidence" value="ECO:0007669"/>
    <property type="project" value="InterPro"/>
</dbReference>
<evidence type="ECO:0000256" key="9">
    <source>
        <dbReference type="ARBA" id="ARBA00023067"/>
    </source>
</evidence>
<comment type="subcellular location">
    <subcellularLocation>
        <location evidence="1">Chromosome</location>
    </subcellularLocation>
    <subcellularLocation>
        <location evidence="2">Cytoplasm</location>
    </subcellularLocation>
</comment>
<keyword evidence="10" id="KW-0131">Cell cycle</keyword>
<accession>A0A9P6WQF3</accession>
<dbReference type="InterPro" id="IPR022816">
    <property type="entry name" value="Condensin_barren_su2"/>
</dbReference>
<keyword evidence="6" id="KW-0963">Cytoplasm</keyword>
<dbReference type="PANTHER" id="PTHR13108:SF9">
    <property type="entry name" value="CONDENSIN COMPLEX SUBUNIT 2"/>
    <property type="match status" value="1"/>
</dbReference>
<dbReference type="GO" id="GO:0007076">
    <property type="term" value="P:mitotic chromosome condensation"/>
    <property type="evidence" value="ECO:0007669"/>
    <property type="project" value="InterPro"/>
</dbReference>
<evidence type="ECO:0000256" key="4">
    <source>
        <dbReference type="ARBA" id="ARBA00016065"/>
    </source>
</evidence>
<evidence type="ECO:0000256" key="7">
    <source>
        <dbReference type="ARBA" id="ARBA00022618"/>
    </source>
</evidence>
<evidence type="ECO:0000313" key="13">
    <source>
        <dbReference type="Proteomes" id="UP000697127"/>
    </source>
</evidence>
<feature type="region of interest" description="Disordered" evidence="11">
    <location>
        <begin position="91"/>
        <end position="197"/>
    </location>
</feature>
<feature type="region of interest" description="Disordered" evidence="11">
    <location>
        <begin position="634"/>
        <end position="659"/>
    </location>
</feature>
<evidence type="ECO:0000256" key="5">
    <source>
        <dbReference type="ARBA" id="ARBA00022454"/>
    </source>
</evidence>
<evidence type="ECO:0000256" key="10">
    <source>
        <dbReference type="ARBA" id="ARBA00023306"/>
    </source>
</evidence>
<sequence>MQADSDNVPVSSENFELWIRMATDNKINLTNSWNFALIDYFHDFSVLREGDGVNFQKASATLDGCMKIYSHRIDSAAKDTGNLLSSLNIQSSNTSNPLDHLFNRRNRNGTGSHNNQDSESDENDSNEDSSDDENDDDIEEDDDNNQRENEQNETESNTQVSSKKNKSKRKKKNKKKTPRTKVKSFQSLKMKDSDRPVKTDPVFKNALANFDEGGAKSLLTNILRISKNSKIEFDVADDHDIIIDGDSDEERVNTKIKTDNNSLSDISIDISTLKPFIDFDVTNQDIDICPSLKELNSIFKGESDPVALLETLNNIEITQIKDAEMGGIDDIPGQINNEPADFDFDFDFDAGFDVHVDNYNDENNGDNEADVTSNASRRTQYSLFMEGENPDESDHNITFTKNHNEHIKEHYSSLNPFEANKPTKHFLEMLKLYDEIGKGVSDTHWKIARYKRNSSKTLADITKDQDDDGDYIKNKKSVLTRPKRRSRKTHEEIFIDFLSDSEDLNEEELFESAEYMSKTFLSEKERKLGRHLLEPDTEFTAKNLAYLSTKPNQLIKILFGNDHRPRKYHDKYLDNIPADEDYFAHVYDDREKNNMLKSFNDDDSNNHNNVLSDSILSGIDNDFDDDGGFDPVGAEGFDVPLADPLSSPPKLDGTLSQNNNKNNAIEYAKRAKKVDVKLLKQNIWNSIEEISVHKKKRSASHFEEDEEKVEQTTEKSIITDGEIENSKQLNTHDDISTEESTPGSDVSNMTNKTSSTTLDDAIDRNEAIDEMHFTNVVTLMASKYQGKAKNDLSTSFCFICLLHLANEQGLTLETQDNHEDIIIHK</sequence>
<dbReference type="GO" id="GO:0051301">
    <property type="term" value="P:cell division"/>
    <property type="evidence" value="ECO:0007669"/>
    <property type="project" value="UniProtKB-KW"/>
</dbReference>
<feature type="compositionally biased region" description="Acidic residues" evidence="11">
    <location>
        <begin position="118"/>
        <end position="143"/>
    </location>
</feature>
<keyword evidence="9" id="KW-0226">DNA condensation</keyword>
<keyword evidence="7" id="KW-0132">Cell division</keyword>
<protein>
    <recommendedName>
        <fullName evidence="4">Condensin complex subunit 2</fullName>
    </recommendedName>
</protein>